<evidence type="ECO:0000256" key="1">
    <source>
        <dbReference type="SAM" id="SignalP"/>
    </source>
</evidence>
<evidence type="ECO:0000313" key="2">
    <source>
        <dbReference type="EMBL" id="KAJ2894435.1"/>
    </source>
</evidence>
<feature type="chain" id="PRO_5041912322" evidence="1">
    <location>
        <begin position="17"/>
        <end position="87"/>
    </location>
</feature>
<keyword evidence="1" id="KW-0732">Signal</keyword>
<protein>
    <submittedName>
        <fullName evidence="2">Uncharacterized protein</fullName>
    </submittedName>
</protein>
<sequence>MKLALFLTALIAGAMAAPAAPAPELVEVDPSDFEALLATTSPSEARDLEKRASCPSQQACVGHVCTTLVCMEAGLTSYCVVYKYGPC</sequence>
<dbReference type="Proteomes" id="UP001201980">
    <property type="component" value="Unassembled WGS sequence"/>
</dbReference>
<evidence type="ECO:0000313" key="3">
    <source>
        <dbReference type="Proteomes" id="UP001201980"/>
    </source>
</evidence>
<reference evidence="2" key="1">
    <citation type="submission" date="2022-07" db="EMBL/GenBank/DDBJ databases">
        <title>Draft genome sequence of Zalerion maritima ATCC 34329, a (micro)plastics degrading marine fungus.</title>
        <authorList>
            <person name="Paco A."/>
            <person name="Goncalves M.F.M."/>
            <person name="Rocha-Santos T.A.P."/>
            <person name="Alves A."/>
        </authorList>
    </citation>
    <scope>NUCLEOTIDE SEQUENCE</scope>
    <source>
        <strain evidence="2">ATCC 34329</strain>
    </source>
</reference>
<name>A0AAD5RIN2_9PEZI</name>
<gene>
    <name evidence="2" type="ORF">MKZ38_007538</name>
</gene>
<dbReference type="AlphaFoldDB" id="A0AAD5RIN2"/>
<feature type="signal peptide" evidence="1">
    <location>
        <begin position="1"/>
        <end position="16"/>
    </location>
</feature>
<organism evidence="2 3">
    <name type="scientific">Zalerion maritima</name>
    <dbReference type="NCBI Taxonomy" id="339359"/>
    <lineage>
        <taxon>Eukaryota</taxon>
        <taxon>Fungi</taxon>
        <taxon>Dikarya</taxon>
        <taxon>Ascomycota</taxon>
        <taxon>Pezizomycotina</taxon>
        <taxon>Sordariomycetes</taxon>
        <taxon>Lulworthiomycetidae</taxon>
        <taxon>Lulworthiales</taxon>
        <taxon>Lulworthiaceae</taxon>
        <taxon>Zalerion</taxon>
    </lineage>
</organism>
<dbReference type="EMBL" id="JAKWBI020000496">
    <property type="protein sequence ID" value="KAJ2894435.1"/>
    <property type="molecule type" value="Genomic_DNA"/>
</dbReference>
<proteinExistence type="predicted"/>
<keyword evidence="3" id="KW-1185">Reference proteome</keyword>
<accession>A0AAD5RIN2</accession>
<comment type="caution">
    <text evidence="2">The sequence shown here is derived from an EMBL/GenBank/DDBJ whole genome shotgun (WGS) entry which is preliminary data.</text>
</comment>